<reference evidence="4 5" key="1">
    <citation type="journal article" date="2010" name="Nature">
        <title>Genome sequencing and analysis of the model grass Brachypodium distachyon.</title>
        <authorList>
            <consortium name="International Brachypodium Initiative"/>
        </authorList>
    </citation>
    <scope>NUCLEOTIDE SEQUENCE [LARGE SCALE GENOMIC DNA]</scope>
    <source>
        <strain evidence="4 5">Bd21</strain>
    </source>
</reference>
<dbReference type="EnsemblPlants" id="PNT68492">
    <property type="protein sequence ID" value="PNT68492"/>
    <property type="gene ID" value="BRADI_3g41211v3"/>
</dbReference>
<feature type="coiled-coil region" evidence="3">
    <location>
        <begin position="221"/>
        <end position="248"/>
    </location>
</feature>
<dbReference type="InterPro" id="IPR007145">
    <property type="entry name" value="MAP65_Ase1_PRC1"/>
</dbReference>
<dbReference type="STRING" id="15368.A0A2K2D2I4"/>
<evidence type="ECO:0000313" key="6">
    <source>
        <dbReference type="Proteomes" id="UP000008810"/>
    </source>
</evidence>
<evidence type="ECO:0000256" key="2">
    <source>
        <dbReference type="ARBA" id="ARBA00022701"/>
    </source>
</evidence>
<protein>
    <submittedName>
        <fullName evidence="4 5">Uncharacterized protein</fullName>
    </submittedName>
</protein>
<dbReference type="PANTHER" id="PTHR19321:SF3">
    <property type="entry name" value="65-KDA MICROTUBULE-ASSOCIATED PROTEIN 8"/>
    <property type="match status" value="1"/>
</dbReference>
<reference evidence="4" key="2">
    <citation type="submission" date="2017-06" db="EMBL/GenBank/DDBJ databases">
        <title>WGS assembly of Brachypodium distachyon.</title>
        <authorList>
            <consortium name="The International Brachypodium Initiative"/>
            <person name="Lucas S."/>
            <person name="Harmon-Smith M."/>
            <person name="Lail K."/>
            <person name="Tice H."/>
            <person name="Grimwood J."/>
            <person name="Bruce D."/>
            <person name="Barry K."/>
            <person name="Shu S."/>
            <person name="Lindquist E."/>
            <person name="Wang M."/>
            <person name="Pitluck S."/>
            <person name="Vogel J.P."/>
            <person name="Garvin D.F."/>
            <person name="Mockler T.C."/>
            <person name="Schmutz J."/>
            <person name="Rokhsar D."/>
            <person name="Bevan M.W."/>
        </authorList>
    </citation>
    <scope>NUCLEOTIDE SEQUENCE</scope>
    <source>
        <strain evidence="4">Bd21</strain>
    </source>
</reference>
<evidence type="ECO:0000313" key="4">
    <source>
        <dbReference type="EMBL" id="PNT68492.1"/>
    </source>
</evidence>
<dbReference type="InParanoid" id="A0A2K2D2I4"/>
<dbReference type="GO" id="GO:0005874">
    <property type="term" value="C:microtubule"/>
    <property type="evidence" value="ECO:0007669"/>
    <property type="project" value="UniProtKB-KW"/>
</dbReference>
<evidence type="ECO:0000256" key="3">
    <source>
        <dbReference type="SAM" id="Coils"/>
    </source>
</evidence>
<dbReference type="AlphaFoldDB" id="A0A2K2D2I4"/>
<keyword evidence="3" id="KW-0175">Coiled coil</keyword>
<dbReference type="PANTHER" id="PTHR19321">
    <property type="entry name" value="PROTEIN REGULATOR OF CYTOKINESIS 1 PRC1-RELATED"/>
    <property type="match status" value="1"/>
</dbReference>
<dbReference type="Pfam" id="PF03999">
    <property type="entry name" value="MAP65_ASE1"/>
    <property type="match status" value="1"/>
</dbReference>
<dbReference type="OrthoDB" id="642895at2759"/>
<accession>A0A2K2D2I4</accession>
<keyword evidence="6" id="KW-1185">Reference proteome</keyword>
<name>A0A2K2D2I4_BRADI</name>
<dbReference type="GO" id="GO:0008017">
    <property type="term" value="F:microtubule binding"/>
    <property type="evidence" value="ECO:0007669"/>
    <property type="project" value="InterPro"/>
</dbReference>
<evidence type="ECO:0000313" key="5">
    <source>
        <dbReference type="EnsemblPlants" id="PNT68492"/>
    </source>
</evidence>
<feature type="coiled-coil region" evidence="3">
    <location>
        <begin position="147"/>
        <end position="174"/>
    </location>
</feature>
<comment type="similarity">
    <text evidence="1">Belongs to the MAP65/ASE1 family.</text>
</comment>
<organism evidence="4">
    <name type="scientific">Brachypodium distachyon</name>
    <name type="common">Purple false brome</name>
    <name type="synonym">Trachynia distachya</name>
    <dbReference type="NCBI Taxonomy" id="15368"/>
    <lineage>
        <taxon>Eukaryota</taxon>
        <taxon>Viridiplantae</taxon>
        <taxon>Streptophyta</taxon>
        <taxon>Embryophyta</taxon>
        <taxon>Tracheophyta</taxon>
        <taxon>Spermatophyta</taxon>
        <taxon>Magnoliopsida</taxon>
        <taxon>Liliopsida</taxon>
        <taxon>Poales</taxon>
        <taxon>Poaceae</taxon>
        <taxon>BOP clade</taxon>
        <taxon>Pooideae</taxon>
        <taxon>Stipodae</taxon>
        <taxon>Brachypodieae</taxon>
        <taxon>Brachypodium</taxon>
    </lineage>
</organism>
<dbReference type="GO" id="GO:0000226">
    <property type="term" value="P:microtubule cytoskeleton organization"/>
    <property type="evidence" value="ECO:0007669"/>
    <property type="project" value="InterPro"/>
</dbReference>
<evidence type="ECO:0000256" key="1">
    <source>
        <dbReference type="ARBA" id="ARBA00006187"/>
    </source>
</evidence>
<dbReference type="Gramene" id="PNT68492">
    <property type="protein sequence ID" value="PNT68492"/>
    <property type="gene ID" value="BRADI_3g41211v3"/>
</dbReference>
<dbReference type="EMBL" id="CM000882">
    <property type="protein sequence ID" value="PNT68492.1"/>
    <property type="molecule type" value="Genomic_DNA"/>
</dbReference>
<keyword evidence="2" id="KW-0493">Microtubule</keyword>
<proteinExistence type="inferred from homology"/>
<gene>
    <name evidence="4" type="ORF">BRADI_3g41211v3</name>
</gene>
<dbReference type="Proteomes" id="UP000008810">
    <property type="component" value="Chromosome 3"/>
</dbReference>
<reference evidence="5" key="3">
    <citation type="submission" date="2018-08" db="UniProtKB">
        <authorList>
            <consortium name="EnsemblPlants"/>
        </authorList>
    </citation>
    <scope>IDENTIFICATION</scope>
    <source>
        <strain evidence="5">cv. Bd21</strain>
    </source>
</reference>
<sequence length="275" mass="31984">MGSLRMAGNAHSPALPESSCAYLLQELKVHKFIFPNYLDLFHKETMMFLCLLSSQMIWDEVGQEETERERILEELEQECQEVYRRKPEKMTGALKEQLNSITPALQEMQMRKEARLKQFMEVQTEVQRIASEIAGRSDNEAVTVNEEDLSLKKLEEHQSELQRLKREKGDRLCKVEEYKVLICNFAKIMGMDPSNVLANVHPSLLNGANEQQKKNISDDILNKLNTMVQQLKEEKNHRMEKKNEIEEICKMSHMDVPHQTEMDSTMDLIISGTFH</sequence>